<dbReference type="PROSITE" id="PS50975">
    <property type="entry name" value="ATP_GRASP"/>
    <property type="match status" value="1"/>
</dbReference>
<reference evidence="7" key="1">
    <citation type="submission" date="2022-10" db="EMBL/GenBank/DDBJ databases">
        <authorList>
            <person name="Yu W.X."/>
        </authorList>
    </citation>
    <scope>NUCLEOTIDE SEQUENCE</scope>
    <source>
        <strain evidence="7">D04</strain>
    </source>
</reference>
<evidence type="ECO:0000256" key="3">
    <source>
        <dbReference type="ARBA" id="ARBA00022723"/>
    </source>
</evidence>
<evidence type="ECO:0000313" key="7">
    <source>
        <dbReference type="EMBL" id="MCW3806815.1"/>
    </source>
</evidence>
<dbReference type="Proteomes" id="UP001207408">
    <property type="component" value="Unassembled WGS sequence"/>
</dbReference>
<dbReference type="GO" id="GO:0008716">
    <property type="term" value="F:D-alanine-D-alanine ligase activity"/>
    <property type="evidence" value="ECO:0007669"/>
    <property type="project" value="InterPro"/>
</dbReference>
<keyword evidence="3" id="KW-0479">Metal-binding</keyword>
<dbReference type="EMBL" id="JAPDPI010000030">
    <property type="protein sequence ID" value="MCW3806815.1"/>
    <property type="molecule type" value="Genomic_DNA"/>
</dbReference>
<keyword evidence="8" id="KW-1185">Reference proteome</keyword>
<dbReference type="RefSeq" id="WP_301200613.1">
    <property type="nucleotide sequence ID" value="NZ_JAPDPI010000030.1"/>
</dbReference>
<evidence type="ECO:0000256" key="4">
    <source>
        <dbReference type="ARBA" id="ARBA00023316"/>
    </source>
</evidence>
<evidence type="ECO:0000259" key="6">
    <source>
        <dbReference type="PROSITE" id="PS50975"/>
    </source>
</evidence>
<dbReference type="InterPro" id="IPR011095">
    <property type="entry name" value="Dala_Dala_lig_C"/>
</dbReference>
<evidence type="ECO:0000256" key="1">
    <source>
        <dbReference type="ARBA" id="ARBA00010871"/>
    </source>
</evidence>
<dbReference type="GO" id="GO:0005524">
    <property type="term" value="F:ATP binding"/>
    <property type="evidence" value="ECO:0007669"/>
    <property type="project" value="UniProtKB-UniRule"/>
</dbReference>
<evidence type="ECO:0000256" key="2">
    <source>
        <dbReference type="ARBA" id="ARBA00022598"/>
    </source>
</evidence>
<dbReference type="Gene3D" id="3.40.50.20">
    <property type="match status" value="1"/>
</dbReference>
<dbReference type="Gene3D" id="3.30.1490.20">
    <property type="entry name" value="ATP-grasp fold, A domain"/>
    <property type="match status" value="1"/>
</dbReference>
<dbReference type="GO" id="GO:0071555">
    <property type="term" value="P:cell wall organization"/>
    <property type="evidence" value="ECO:0007669"/>
    <property type="project" value="UniProtKB-KW"/>
</dbReference>
<evidence type="ECO:0000313" key="8">
    <source>
        <dbReference type="Proteomes" id="UP001207408"/>
    </source>
</evidence>
<accession>A0AAE3SLS9</accession>
<evidence type="ECO:0000256" key="5">
    <source>
        <dbReference type="PROSITE-ProRule" id="PRU00409"/>
    </source>
</evidence>
<comment type="caution">
    <text evidence="7">The sequence shown here is derived from an EMBL/GenBank/DDBJ whole genome shotgun (WGS) entry which is preliminary data.</text>
</comment>
<comment type="similarity">
    <text evidence="1">Belongs to the D-alanine--D-alanine ligase family.</text>
</comment>
<feature type="domain" description="ATP-grasp" evidence="6">
    <location>
        <begin position="119"/>
        <end position="317"/>
    </location>
</feature>
<dbReference type="InterPro" id="IPR016185">
    <property type="entry name" value="PreATP-grasp_dom_sf"/>
</dbReference>
<keyword evidence="5" id="KW-0547">Nucleotide-binding</keyword>
<dbReference type="AlphaFoldDB" id="A0AAE3SLS9"/>
<dbReference type="Pfam" id="PF07478">
    <property type="entry name" value="Dala_Dala_lig_C"/>
    <property type="match status" value="1"/>
</dbReference>
<dbReference type="SUPFAM" id="SSF56059">
    <property type="entry name" value="Glutathione synthetase ATP-binding domain-like"/>
    <property type="match status" value="1"/>
</dbReference>
<dbReference type="GO" id="GO:0046872">
    <property type="term" value="F:metal ion binding"/>
    <property type="evidence" value="ECO:0007669"/>
    <property type="project" value="UniProtKB-KW"/>
</dbReference>
<dbReference type="InterPro" id="IPR011761">
    <property type="entry name" value="ATP-grasp"/>
</dbReference>
<organism evidence="7 8">
    <name type="scientific">Plebeiibacterium marinum</name>
    <dbReference type="NCBI Taxonomy" id="2992111"/>
    <lineage>
        <taxon>Bacteria</taxon>
        <taxon>Pseudomonadati</taxon>
        <taxon>Bacteroidota</taxon>
        <taxon>Bacteroidia</taxon>
        <taxon>Marinilabiliales</taxon>
        <taxon>Marinilabiliaceae</taxon>
        <taxon>Plebeiibacterium</taxon>
    </lineage>
</organism>
<proteinExistence type="inferred from homology"/>
<keyword evidence="4" id="KW-0961">Cell wall biogenesis/degradation</keyword>
<keyword evidence="5" id="KW-0067">ATP-binding</keyword>
<dbReference type="Gene3D" id="3.30.70.360">
    <property type="match status" value="1"/>
</dbReference>
<dbReference type="SUPFAM" id="SSF52440">
    <property type="entry name" value="PreATP-grasp domain"/>
    <property type="match status" value="1"/>
</dbReference>
<gene>
    <name evidence="7" type="ORF">OM074_14355</name>
</gene>
<name>A0AAE3SLS9_9BACT</name>
<dbReference type="PANTHER" id="PTHR23132:SF23">
    <property type="entry name" value="D-ALANINE--D-ALANINE LIGASE B"/>
    <property type="match status" value="1"/>
</dbReference>
<dbReference type="Gene3D" id="3.30.470.20">
    <property type="entry name" value="ATP-grasp fold, B domain"/>
    <property type="match status" value="1"/>
</dbReference>
<dbReference type="InterPro" id="IPR013815">
    <property type="entry name" value="ATP_grasp_subdomain_1"/>
</dbReference>
<dbReference type="Gene3D" id="3.40.630.10">
    <property type="entry name" value="Zn peptidases"/>
    <property type="match status" value="1"/>
</dbReference>
<protein>
    <submittedName>
        <fullName evidence="7">ATP-grasp domain-containing protein</fullName>
    </submittedName>
</protein>
<keyword evidence="2" id="KW-0436">Ligase</keyword>
<dbReference type="SUPFAM" id="SSF53187">
    <property type="entry name" value="Zn-dependent exopeptidases"/>
    <property type="match status" value="1"/>
</dbReference>
<sequence>MKVALIYNKDISGVINTFGMQNKEFYNEKTVKRVAESLEKAGHNVAILDGNKQIIERLENFMPRVNEGEQMGMIFNMAYGIQGESRYTHIPSMLEMLGLPYVGSSPSGHALALDKVLTKIIWKNNNLPTPDFWVFNNHEEDMSTVKFPVIVKPKMESVSFGLKVVYNQEDLREAVHYIVTEFDQQALVEQFIRGREFCVGLIGNSPVESFPVLEIDLEGDPDAIQTVDDKKHKPKKKVCPAHISPELAEKMQQISIDAFNALNLRDFARVDIRLDEDENIYLLEINSMASLGESGSYPTAAKVAGYNFEGLVNKMLDVASVRYFTNALPQGDNNKSKSKTSQTSRMRTFIKTRQQRTEKLLKQMVDTDTYVRNVEGVNYCSGLISSELSQMGFTQEIYPQLEVGNILYFSNSFNQEVDYLIVQPIDTRIKLAKHENFQEHEQYLEGTGIWENKGGIAILISALQALKFSRSLKKLKIGILLVTDSSIDGRYSKSIIQQKAEIAQSVISLSGSSKSGGLILSRSGSALYRLDTKMLKKDNPEHVSNTAMNFNKTLAAITDISYNDSNNIIAPFDIEFKSNIFKRYAYGTAGISVRYNSPEVLDEIEMKIKKILSTQKRSKIYQMKIEGGLKRPALSASEKSTQLFNQICELAKKIDVRITEEHRWSSADICHIKKDLPIIDGLGPVGEYLPSDNERIIRHSITERALLLALLLKN</sequence>
<dbReference type="PANTHER" id="PTHR23132">
    <property type="entry name" value="D-ALANINE--D-ALANINE LIGASE"/>
    <property type="match status" value="1"/>
</dbReference>